<name>A0A9Q0F3D4_9ROSI</name>
<dbReference type="InterPro" id="IPR024936">
    <property type="entry name" value="Cyclophilin-type_PPIase"/>
</dbReference>
<feature type="domain" description="PPIase cyclophilin-type" evidence="5">
    <location>
        <begin position="13"/>
        <end position="174"/>
    </location>
</feature>
<dbReference type="Gene3D" id="2.40.100.10">
    <property type="entry name" value="Cyclophilin-like"/>
    <property type="match status" value="1"/>
</dbReference>
<sequence>MASLLSMANPRVYLDIMIGGEEAGRVTMELNVGLFPKTAENFRALCTGEKGMGKSGHPLWFKGSRFFLVKPGYWCCGGDIVEDDGSCGESIYGADFESEEVNDFTGRGDLAMGYVDGKHSSQFFITFTKIRWLKRRYPVFGKVVDGWDVLERIEVAVDEDGRLREEVVISDCGEIN</sequence>
<evidence type="ECO:0000256" key="4">
    <source>
        <dbReference type="RuleBase" id="RU363019"/>
    </source>
</evidence>
<comment type="caution">
    <text evidence="6">The sequence shown here is derived from an EMBL/GenBank/DDBJ whole genome shotgun (WGS) entry which is preliminary data.</text>
</comment>
<dbReference type="PROSITE" id="PS50072">
    <property type="entry name" value="CSA_PPIASE_2"/>
    <property type="match status" value="1"/>
</dbReference>
<dbReference type="PANTHER" id="PTHR11071">
    <property type="entry name" value="PEPTIDYL-PROLYL CIS-TRANS ISOMERASE"/>
    <property type="match status" value="1"/>
</dbReference>
<dbReference type="InterPro" id="IPR029000">
    <property type="entry name" value="Cyclophilin-like_dom_sf"/>
</dbReference>
<keyword evidence="7" id="KW-1185">Reference proteome</keyword>
<gene>
    <name evidence="6" type="ORF">Tsubulata_021248</name>
</gene>
<dbReference type="GO" id="GO:0006457">
    <property type="term" value="P:protein folding"/>
    <property type="evidence" value="ECO:0007669"/>
    <property type="project" value="TreeGrafter"/>
</dbReference>
<dbReference type="PRINTS" id="PR00153">
    <property type="entry name" value="CSAPPISMRASE"/>
</dbReference>
<dbReference type="EC" id="5.2.1.8" evidence="4"/>
<dbReference type="AlphaFoldDB" id="A0A9Q0F3D4"/>
<dbReference type="GO" id="GO:0003755">
    <property type="term" value="F:peptidyl-prolyl cis-trans isomerase activity"/>
    <property type="evidence" value="ECO:0007669"/>
    <property type="project" value="UniProtKB-UniRule"/>
</dbReference>
<evidence type="ECO:0000259" key="5">
    <source>
        <dbReference type="PROSITE" id="PS50072"/>
    </source>
</evidence>
<proteinExistence type="inferred from homology"/>
<dbReference type="GO" id="GO:0016018">
    <property type="term" value="F:cyclosporin A binding"/>
    <property type="evidence" value="ECO:0007669"/>
    <property type="project" value="TreeGrafter"/>
</dbReference>
<keyword evidence="3 4" id="KW-0413">Isomerase</keyword>
<evidence type="ECO:0000313" key="7">
    <source>
        <dbReference type="Proteomes" id="UP001141552"/>
    </source>
</evidence>
<evidence type="ECO:0000256" key="2">
    <source>
        <dbReference type="ARBA" id="ARBA00023110"/>
    </source>
</evidence>
<keyword evidence="2 4" id="KW-0697">Rotamase</keyword>
<dbReference type="Pfam" id="PF00160">
    <property type="entry name" value="Pro_isomerase"/>
    <property type="match status" value="1"/>
</dbReference>
<protein>
    <recommendedName>
        <fullName evidence="4">Peptidyl-prolyl cis-trans isomerase</fullName>
        <shortName evidence="4">PPIase</shortName>
        <ecNumber evidence="4">5.2.1.8</ecNumber>
    </recommendedName>
</protein>
<dbReference type="SUPFAM" id="SSF50891">
    <property type="entry name" value="Cyclophilin-like"/>
    <property type="match status" value="1"/>
</dbReference>
<evidence type="ECO:0000256" key="3">
    <source>
        <dbReference type="ARBA" id="ARBA00023235"/>
    </source>
</evidence>
<dbReference type="Proteomes" id="UP001141552">
    <property type="component" value="Unassembled WGS sequence"/>
</dbReference>
<comment type="function">
    <text evidence="4">PPIases accelerate the folding of proteins. It catalyzes the cis-trans isomerization of proline imidic peptide bonds in oligopeptides.</text>
</comment>
<reference evidence="6" key="2">
    <citation type="journal article" date="2023" name="Plants (Basel)">
        <title>Annotation of the Turnera subulata (Passifloraceae) Draft Genome Reveals the S-Locus Evolved after the Divergence of Turneroideae from Passifloroideae in a Stepwise Manner.</title>
        <authorList>
            <person name="Henning P.M."/>
            <person name="Roalson E.H."/>
            <person name="Mir W."/>
            <person name="McCubbin A.G."/>
            <person name="Shore J.S."/>
        </authorList>
    </citation>
    <scope>NUCLEOTIDE SEQUENCE</scope>
    <source>
        <strain evidence="6">F60SS</strain>
    </source>
</reference>
<organism evidence="6 7">
    <name type="scientific">Turnera subulata</name>
    <dbReference type="NCBI Taxonomy" id="218843"/>
    <lineage>
        <taxon>Eukaryota</taxon>
        <taxon>Viridiplantae</taxon>
        <taxon>Streptophyta</taxon>
        <taxon>Embryophyta</taxon>
        <taxon>Tracheophyta</taxon>
        <taxon>Spermatophyta</taxon>
        <taxon>Magnoliopsida</taxon>
        <taxon>eudicotyledons</taxon>
        <taxon>Gunneridae</taxon>
        <taxon>Pentapetalae</taxon>
        <taxon>rosids</taxon>
        <taxon>fabids</taxon>
        <taxon>Malpighiales</taxon>
        <taxon>Passifloraceae</taxon>
        <taxon>Turnera</taxon>
    </lineage>
</organism>
<comment type="catalytic activity">
    <reaction evidence="4">
        <text>[protein]-peptidylproline (omega=180) = [protein]-peptidylproline (omega=0)</text>
        <dbReference type="Rhea" id="RHEA:16237"/>
        <dbReference type="Rhea" id="RHEA-COMP:10747"/>
        <dbReference type="Rhea" id="RHEA-COMP:10748"/>
        <dbReference type="ChEBI" id="CHEBI:83833"/>
        <dbReference type="ChEBI" id="CHEBI:83834"/>
        <dbReference type="EC" id="5.2.1.8"/>
    </reaction>
</comment>
<dbReference type="PANTHER" id="PTHR11071:SF561">
    <property type="entry name" value="PEPTIDYL-PROLYL CIS-TRANS ISOMERASE D-RELATED"/>
    <property type="match status" value="1"/>
</dbReference>
<dbReference type="InterPro" id="IPR002130">
    <property type="entry name" value="Cyclophilin-type_PPIase_dom"/>
</dbReference>
<reference evidence="6" key="1">
    <citation type="submission" date="2022-02" db="EMBL/GenBank/DDBJ databases">
        <authorList>
            <person name="Henning P.M."/>
            <person name="McCubbin A.G."/>
            <person name="Shore J.S."/>
        </authorList>
    </citation>
    <scope>NUCLEOTIDE SEQUENCE</scope>
    <source>
        <strain evidence="6">F60SS</strain>
        <tissue evidence="6">Leaves</tissue>
    </source>
</reference>
<dbReference type="EMBL" id="JAKUCV010007228">
    <property type="protein sequence ID" value="KAJ4824275.1"/>
    <property type="molecule type" value="Genomic_DNA"/>
</dbReference>
<evidence type="ECO:0000256" key="1">
    <source>
        <dbReference type="ARBA" id="ARBA00007365"/>
    </source>
</evidence>
<accession>A0A9Q0F3D4</accession>
<comment type="similarity">
    <text evidence="1 4">Belongs to the cyclophilin-type PPIase family.</text>
</comment>
<evidence type="ECO:0000313" key="6">
    <source>
        <dbReference type="EMBL" id="KAJ4824275.1"/>
    </source>
</evidence>
<dbReference type="OrthoDB" id="1917401at2759"/>
<dbReference type="GO" id="GO:0005737">
    <property type="term" value="C:cytoplasm"/>
    <property type="evidence" value="ECO:0007669"/>
    <property type="project" value="TreeGrafter"/>
</dbReference>
<dbReference type="PIRSF" id="PIRSF001467">
    <property type="entry name" value="Peptidylpro_ismrse"/>
    <property type="match status" value="1"/>
</dbReference>